<feature type="compositionally biased region" description="Basic residues" evidence="1">
    <location>
        <begin position="172"/>
        <end position="182"/>
    </location>
</feature>
<dbReference type="EMBL" id="CACRXK020005209">
    <property type="protein sequence ID" value="CAB4005453.1"/>
    <property type="molecule type" value="Genomic_DNA"/>
</dbReference>
<protein>
    <submittedName>
        <fullName evidence="2">Uncharacterized protein</fullName>
    </submittedName>
</protein>
<organism evidence="2 3">
    <name type="scientific">Paramuricea clavata</name>
    <name type="common">Red gorgonian</name>
    <name type="synonym">Violescent sea-whip</name>
    <dbReference type="NCBI Taxonomy" id="317549"/>
    <lineage>
        <taxon>Eukaryota</taxon>
        <taxon>Metazoa</taxon>
        <taxon>Cnidaria</taxon>
        <taxon>Anthozoa</taxon>
        <taxon>Octocorallia</taxon>
        <taxon>Malacalcyonacea</taxon>
        <taxon>Plexauridae</taxon>
        <taxon>Paramuricea</taxon>
    </lineage>
</organism>
<feature type="compositionally biased region" description="Polar residues" evidence="1">
    <location>
        <begin position="159"/>
        <end position="169"/>
    </location>
</feature>
<feature type="region of interest" description="Disordered" evidence="1">
    <location>
        <begin position="1"/>
        <end position="74"/>
    </location>
</feature>
<sequence length="444" mass="50187">MTWKGCSYKDVDSDSSVENRPPENVRLKPSKTPRRSRSNPQIRPWHLAELAVDSRPVKHPRYSPDQRRRSPGKEIAIDGDYNFRSFGVGNPCAVATPLSQRSQDSRSISSYFVPLSDQPSSYWMQGNVGMIKSKSLDKLDEIMRNDPILGEDYHGISPPSKSTQTQTDTVYRKKKPRRKRNDRPRSQILPPTYLQLPSVTWLPNELGSNENLQGATSANESPEVRVDYDLGPNYSRATHRRRSKEEQAQIVQRWINEMIEHKKAQEQHRQNIVRQSAGRERSVKLKKKSRSVPEHTFRGNQSKFERRRASDDSEETNGEMDGKLRHSGSDPSFRSPLADDRNLSVSTSSTGTASTQTVGTSTATDEKISPFLQSRIRSLEQSFQQSNTPGPSIQNNNNPLDSTKQSARNRSDSSPRPMRHSRASNPDLPLISHLLSGGELDSQC</sequence>
<feature type="compositionally biased region" description="Polar residues" evidence="1">
    <location>
        <begin position="206"/>
        <end position="220"/>
    </location>
</feature>
<reference evidence="2" key="1">
    <citation type="submission" date="2020-04" db="EMBL/GenBank/DDBJ databases">
        <authorList>
            <person name="Alioto T."/>
            <person name="Alioto T."/>
            <person name="Gomez Garrido J."/>
        </authorList>
    </citation>
    <scope>NUCLEOTIDE SEQUENCE</scope>
    <source>
        <strain evidence="2">A484AB</strain>
    </source>
</reference>
<feature type="compositionally biased region" description="Basic residues" evidence="1">
    <location>
        <begin position="28"/>
        <end position="37"/>
    </location>
</feature>
<keyword evidence="3" id="KW-1185">Reference proteome</keyword>
<feature type="region of interest" description="Disordered" evidence="1">
    <location>
        <begin position="205"/>
        <end position="245"/>
    </location>
</feature>
<accession>A0A6S7HP64</accession>
<feature type="region of interest" description="Disordered" evidence="1">
    <location>
        <begin position="150"/>
        <end position="192"/>
    </location>
</feature>
<comment type="caution">
    <text evidence="2">The sequence shown here is derived from an EMBL/GenBank/DDBJ whole genome shotgun (WGS) entry which is preliminary data.</text>
</comment>
<dbReference type="Proteomes" id="UP001152795">
    <property type="component" value="Unassembled WGS sequence"/>
</dbReference>
<feature type="compositionally biased region" description="Basic and acidic residues" evidence="1">
    <location>
        <begin position="291"/>
        <end position="311"/>
    </location>
</feature>
<feature type="compositionally biased region" description="Low complexity" evidence="1">
    <location>
        <begin position="344"/>
        <end position="363"/>
    </location>
</feature>
<name>A0A6S7HP64_PARCT</name>
<gene>
    <name evidence="2" type="ORF">PACLA_8A044254</name>
</gene>
<feature type="compositionally biased region" description="Polar residues" evidence="1">
    <location>
        <begin position="381"/>
        <end position="414"/>
    </location>
</feature>
<evidence type="ECO:0000256" key="1">
    <source>
        <dbReference type="SAM" id="MobiDB-lite"/>
    </source>
</evidence>
<feature type="region of interest" description="Disordered" evidence="1">
    <location>
        <begin position="263"/>
        <end position="367"/>
    </location>
</feature>
<evidence type="ECO:0000313" key="3">
    <source>
        <dbReference type="Proteomes" id="UP001152795"/>
    </source>
</evidence>
<evidence type="ECO:0000313" key="2">
    <source>
        <dbReference type="EMBL" id="CAB4005453.1"/>
    </source>
</evidence>
<feature type="region of interest" description="Disordered" evidence="1">
    <location>
        <begin position="381"/>
        <end position="444"/>
    </location>
</feature>
<proteinExistence type="predicted"/>
<dbReference type="AlphaFoldDB" id="A0A6S7HP64"/>
<feature type="compositionally biased region" description="Basic and acidic residues" evidence="1">
    <location>
        <begin position="62"/>
        <end position="74"/>
    </location>
</feature>